<keyword evidence="2" id="KW-1185">Reference proteome</keyword>
<gene>
    <name evidence="1" type="ORF">DSO57_1036738</name>
</gene>
<reference evidence="1" key="1">
    <citation type="submission" date="2022-04" db="EMBL/GenBank/DDBJ databases">
        <title>Genome of the entomopathogenic fungus Entomophthora muscae.</title>
        <authorList>
            <person name="Elya C."/>
            <person name="Lovett B.R."/>
            <person name="Lee E."/>
            <person name="Macias A.M."/>
            <person name="Hajek A.E."/>
            <person name="De Bivort B.L."/>
            <person name="Kasson M.T."/>
            <person name="De Fine Licht H.H."/>
            <person name="Stajich J.E."/>
        </authorList>
    </citation>
    <scope>NUCLEOTIDE SEQUENCE</scope>
    <source>
        <strain evidence="1">Berkeley</strain>
    </source>
</reference>
<accession>A0ACC2U9L0</accession>
<proteinExistence type="predicted"/>
<organism evidence="1 2">
    <name type="scientific">Entomophthora muscae</name>
    <dbReference type="NCBI Taxonomy" id="34485"/>
    <lineage>
        <taxon>Eukaryota</taxon>
        <taxon>Fungi</taxon>
        <taxon>Fungi incertae sedis</taxon>
        <taxon>Zoopagomycota</taxon>
        <taxon>Entomophthoromycotina</taxon>
        <taxon>Entomophthoromycetes</taxon>
        <taxon>Entomophthorales</taxon>
        <taxon>Entomophthoraceae</taxon>
        <taxon>Entomophthora</taxon>
    </lineage>
</organism>
<comment type="caution">
    <text evidence="1">The sequence shown here is derived from an EMBL/GenBank/DDBJ whole genome shotgun (WGS) entry which is preliminary data.</text>
</comment>
<evidence type="ECO:0000313" key="2">
    <source>
        <dbReference type="Proteomes" id="UP001165960"/>
    </source>
</evidence>
<dbReference type="EMBL" id="QTSX02001073">
    <property type="protein sequence ID" value="KAJ9083231.1"/>
    <property type="molecule type" value="Genomic_DNA"/>
</dbReference>
<evidence type="ECO:0000313" key="1">
    <source>
        <dbReference type="EMBL" id="KAJ9083231.1"/>
    </source>
</evidence>
<dbReference type="Proteomes" id="UP001165960">
    <property type="component" value="Unassembled WGS sequence"/>
</dbReference>
<name>A0ACC2U9L0_9FUNG</name>
<sequence length="159" mass="17756">MLEIAIEQIRLHLKRIPGNNAILGFYYGEERLLPYSDTSSSKSPLKLPISVTLEEIIRLDLPSSFKAIAINVNPSLLALSGEKEVKNPLECFCLNQATKQWQDHPLATKAKDGNSKVVIPTDYSIIASTIQALSTLQIPTDLHDFDEHLQNPSVVWLYS</sequence>
<protein>
    <submittedName>
        <fullName evidence="1">Uncharacterized protein</fullName>
    </submittedName>
</protein>